<feature type="transmembrane region" description="Helical" evidence="7">
    <location>
        <begin position="270"/>
        <end position="293"/>
    </location>
</feature>
<dbReference type="AlphaFoldDB" id="A0A7D9E2A3"/>
<dbReference type="InterPro" id="IPR017884">
    <property type="entry name" value="SANT_dom"/>
</dbReference>
<keyword evidence="1 7" id="KW-0812">Transmembrane</keyword>
<dbReference type="EMBL" id="CACRXK020003487">
    <property type="protein sequence ID" value="CAB3998995.1"/>
    <property type="molecule type" value="Genomic_DNA"/>
</dbReference>
<keyword evidence="9" id="KW-1185">Reference proteome</keyword>
<dbReference type="InterPro" id="IPR025561">
    <property type="entry name" value="KSR_SAM-like_dom"/>
</dbReference>
<keyword evidence="2" id="KW-0732">Signal</keyword>
<protein>
    <submittedName>
        <fullName evidence="8">DnaJ homolog subfamily C member 1</fullName>
    </submittedName>
</protein>
<dbReference type="Gene3D" id="1.10.10.60">
    <property type="entry name" value="Homeodomain-like"/>
    <property type="match status" value="2"/>
</dbReference>
<dbReference type="PANTHER" id="PTHR44653">
    <property type="entry name" value="DNAJ HOMOLOG SUBFAMILY C MEMBER 1"/>
    <property type="match status" value="1"/>
</dbReference>
<dbReference type="Pfam" id="PF20406">
    <property type="entry name" value="SAM_KSR1_N"/>
    <property type="match status" value="1"/>
</dbReference>
<feature type="compositionally biased region" description="Basic and acidic residues" evidence="6">
    <location>
        <begin position="219"/>
        <end position="231"/>
    </location>
</feature>
<dbReference type="PANTHER" id="PTHR44653:SF2">
    <property type="entry name" value="DNAJ HOMOLOG SUBFAMILY C MEMBER 1"/>
    <property type="match status" value="1"/>
</dbReference>
<accession>A0A7D9E2A3</accession>
<evidence type="ECO:0000313" key="9">
    <source>
        <dbReference type="Proteomes" id="UP001152795"/>
    </source>
</evidence>
<comment type="caution">
    <text evidence="8">The sequence shown here is derived from an EMBL/GenBank/DDBJ whole genome shotgun (WGS) entry which is preliminary data.</text>
</comment>
<dbReference type="Gene3D" id="6.10.140.1120">
    <property type="match status" value="1"/>
</dbReference>
<evidence type="ECO:0000256" key="5">
    <source>
        <dbReference type="ARBA" id="ARBA00037847"/>
    </source>
</evidence>
<dbReference type="Gene3D" id="1.10.150.50">
    <property type="entry name" value="Transcription Factor, Ets-1"/>
    <property type="match status" value="1"/>
</dbReference>
<dbReference type="Proteomes" id="UP001152795">
    <property type="component" value="Unassembled WGS sequence"/>
</dbReference>
<dbReference type="InterPro" id="IPR052606">
    <property type="entry name" value="DnaJ_domain_protein"/>
</dbReference>
<comment type="subcellular location">
    <subcellularLocation>
        <location evidence="5">Endomembrane system</location>
        <topology evidence="5">Single-pass membrane protein</topology>
    </subcellularLocation>
</comment>
<sequence length="643" mass="74106">MASSVESACAPQVNNMNYIQRMIDINASNLDGLRTQCTTSSDLIQQEIRDQEAKLVKLFSRMLEARQQIEAQCTSYFDYHQYPRLEQWLNVVGIASCGVKAIVERYGSFGSLLAAPENQVRDVLENSEANSVEDAWKLVSALSHLRRFTERRKEGRNDRLNDSKTNSNIYSWSYGKENHVQHNSTSSSSQSSIANTDDTPSTPGSDLGVEQANSPRRSPKPEIMKRSKSEDLEVLKDEEKRKRYDIILRDGLPDWRQPVFYYRRVRKMGFLEFLIFIFVIFTVGHFIIAWSVYLERKFELDDVLTSFKKKKEKRNRKLIKQGAVVDEVQVEDILDVEGVHKPTFWDLLPFVLYRLIVSTIRQARMRREYERQQKIRQQLMEEEEKREREKELENLLKPKPRRQRVQQPGVSSEDVAKWEGAPVTTHLARDDDLTRATEVENGMTPGQKEGEWNEEDLSKLSRLMVKYPGGTPGRWEKVACDMGRSVKDITMQVKQTKSMIKDQAVPHQADLTRLVPNKKTTSLDDNIVTQAVREDNNGMSNDHQVKPTTNGVSKQKSEIPEKGYSTTSAARSSTAESSEDDRNAWSQNQQKLFEKALSLVPKDAPDRWTQIARNVPGKTKDECVARYKFLVEMLKKRKRGETK</sequence>
<dbReference type="SUPFAM" id="SSF46689">
    <property type="entry name" value="Homeodomain-like"/>
    <property type="match status" value="2"/>
</dbReference>
<evidence type="ECO:0000256" key="3">
    <source>
        <dbReference type="ARBA" id="ARBA00022989"/>
    </source>
</evidence>
<dbReference type="PROSITE" id="PS51293">
    <property type="entry name" value="SANT"/>
    <property type="match status" value="1"/>
</dbReference>
<organism evidence="8 9">
    <name type="scientific">Paramuricea clavata</name>
    <name type="common">Red gorgonian</name>
    <name type="synonym">Violescent sea-whip</name>
    <dbReference type="NCBI Taxonomy" id="317549"/>
    <lineage>
        <taxon>Eukaryota</taxon>
        <taxon>Metazoa</taxon>
        <taxon>Cnidaria</taxon>
        <taxon>Anthozoa</taxon>
        <taxon>Octocorallia</taxon>
        <taxon>Malacalcyonacea</taxon>
        <taxon>Plexauridae</taxon>
        <taxon>Paramuricea</taxon>
    </lineage>
</organism>
<dbReference type="Pfam" id="PF23082">
    <property type="entry name" value="Myb_DNA-binding_2"/>
    <property type="match status" value="1"/>
</dbReference>
<evidence type="ECO:0000256" key="4">
    <source>
        <dbReference type="ARBA" id="ARBA00023136"/>
    </source>
</evidence>
<dbReference type="SMART" id="SM00717">
    <property type="entry name" value="SANT"/>
    <property type="match status" value="2"/>
</dbReference>
<dbReference type="CDD" id="cd00167">
    <property type="entry name" value="SANT"/>
    <property type="match status" value="1"/>
</dbReference>
<reference evidence="8" key="1">
    <citation type="submission" date="2020-04" db="EMBL/GenBank/DDBJ databases">
        <authorList>
            <person name="Alioto T."/>
            <person name="Alioto T."/>
            <person name="Gomez Garrido J."/>
        </authorList>
    </citation>
    <scope>NUCLEOTIDE SEQUENCE</scope>
    <source>
        <strain evidence="8">A484AB</strain>
    </source>
</reference>
<name>A0A7D9E2A3_PARCT</name>
<keyword evidence="3 7" id="KW-1133">Transmembrane helix</keyword>
<evidence type="ECO:0000256" key="2">
    <source>
        <dbReference type="ARBA" id="ARBA00022729"/>
    </source>
</evidence>
<evidence type="ECO:0000313" key="8">
    <source>
        <dbReference type="EMBL" id="CAB3998995.1"/>
    </source>
</evidence>
<keyword evidence="4 7" id="KW-0472">Membrane</keyword>
<feature type="compositionally biased region" description="Polar residues" evidence="6">
    <location>
        <begin position="537"/>
        <end position="554"/>
    </location>
</feature>
<feature type="region of interest" description="Disordered" evidence="6">
    <location>
        <begin position="390"/>
        <end position="415"/>
    </location>
</feature>
<gene>
    <name evidence="8" type="ORF">PACLA_8A046229</name>
</gene>
<dbReference type="PROSITE" id="PS50090">
    <property type="entry name" value="MYB_LIKE"/>
    <property type="match status" value="1"/>
</dbReference>
<dbReference type="InterPro" id="IPR046861">
    <property type="entry name" value="SAM_KSR1_N"/>
</dbReference>
<dbReference type="InterPro" id="IPR013761">
    <property type="entry name" value="SAM/pointed_sf"/>
</dbReference>
<dbReference type="GO" id="GO:0012505">
    <property type="term" value="C:endomembrane system"/>
    <property type="evidence" value="ECO:0007669"/>
    <property type="project" value="UniProtKB-SubCell"/>
</dbReference>
<dbReference type="Pfam" id="PF00249">
    <property type="entry name" value="Myb_DNA-binding"/>
    <property type="match status" value="1"/>
</dbReference>
<dbReference type="InterPro" id="IPR001005">
    <property type="entry name" value="SANT/Myb"/>
</dbReference>
<dbReference type="InterPro" id="IPR046933">
    <property type="entry name" value="SAM_KSR1_N_sf"/>
</dbReference>
<feature type="compositionally biased region" description="Polar residues" evidence="6">
    <location>
        <begin position="193"/>
        <end position="204"/>
    </location>
</feature>
<evidence type="ECO:0000256" key="1">
    <source>
        <dbReference type="ARBA" id="ARBA00022692"/>
    </source>
</evidence>
<feature type="region of interest" description="Disordered" evidence="6">
    <location>
        <begin position="180"/>
        <end position="231"/>
    </location>
</feature>
<proteinExistence type="predicted"/>
<dbReference type="Pfam" id="PF13543">
    <property type="entry name" value="SAM_KSR1"/>
    <property type="match status" value="1"/>
</dbReference>
<dbReference type="OrthoDB" id="10250354at2759"/>
<feature type="region of interest" description="Disordered" evidence="6">
    <location>
        <begin position="532"/>
        <end position="587"/>
    </location>
</feature>
<evidence type="ECO:0000256" key="7">
    <source>
        <dbReference type="SAM" id="Phobius"/>
    </source>
</evidence>
<dbReference type="InterPro" id="IPR009057">
    <property type="entry name" value="Homeodomain-like_sf"/>
</dbReference>
<feature type="compositionally biased region" description="Low complexity" evidence="6">
    <location>
        <begin position="565"/>
        <end position="576"/>
    </location>
</feature>
<evidence type="ECO:0000256" key="6">
    <source>
        <dbReference type="SAM" id="MobiDB-lite"/>
    </source>
</evidence>